<protein>
    <submittedName>
        <fullName evidence="3">LPD7 domain-containing protein</fullName>
    </submittedName>
</protein>
<feature type="compositionally biased region" description="Basic and acidic residues" evidence="1">
    <location>
        <begin position="127"/>
        <end position="158"/>
    </location>
</feature>
<evidence type="ECO:0000313" key="4">
    <source>
        <dbReference type="Proteomes" id="UP001367030"/>
    </source>
</evidence>
<dbReference type="Proteomes" id="UP001367030">
    <property type="component" value="Unassembled WGS sequence"/>
</dbReference>
<evidence type="ECO:0000313" key="3">
    <source>
        <dbReference type="EMBL" id="MEJ8859929.1"/>
    </source>
</evidence>
<sequence>MANPHSDSEDANAAGTVSEHPSRPSRPSNRIVPEAVSQRFLRIDNRYFFPDRTLAFVDTGNRLKVRTHNLEVVHSIVAIMQARSWRTIQVSGTKEFRQKVWHEATMRGIGVQGYDPDPLEMQQLQRALDRDSTRHSHDPTRDNQDKMATRATPDDASHLKVAPTAPPHSPGTGLRPPTVGVLLAHAAAPYQFDPAQRMSYYVRIRTEVGERTLWGTDLERAISESRSAAQVGDEVVLTQRGARAVTVRVPARNAKGELVGDKKLAAQRMTWSVEKVQYLETQERKATVFKACDISTADVLAQFPDLTGAVAGMKLAEQFAQRLTSNAFDQARVVQAIRTGLANAIAQGQEIRLPAQRVEQIHVRQRTRGIRSLDDPQQRPDLNPSMRLTI</sequence>
<gene>
    <name evidence="3" type="ORF">WKW79_35645</name>
</gene>
<dbReference type="Pfam" id="PF18821">
    <property type="entry name" value="LPD7"/>
    <property type="match status" value="1"/>
</dbReference>
<dbReference type="RefSeq" id="WP_340339962.1">
    <property type="nucleotide sequence ID" value="NZ_JBBKZS010000044.1"/>
</dbReference>
<proteinExistence type="predicted"/>
<reference evidence="3 4" key="1">
    <citation type="submission" date="2024-03" db="EMBL/GenBank/DDBJ databases">
        <title>Novel species of the genus Variovorax.</title>
        <authorList>
            <person name="Liu Q."/>
            <person name="Xin Y.-H."/>
        </authorList>
    </citation>
    <scope>NUCLEOTIDE SEQUENCE [LARGE SCALE GENOMIC DNA]</scope>
    <source>
        <strain evidence="3 4">KACC 18901</strain>
    </source>
</reference>
<feature type="domain" description="Large polyvalent protein-associated" evidence="2">
    <location>
        <begin position="36"/>
        <end position="126"/>
    </location>
</feature>
<evidence type="ECO:0000256" key="1">
    <source>
        <dbReference type="SAM" id="MobiDB-lite"/>
    </source>
</evidence>
<feature type="region of interest" description="Disordered" evidence="1">
    <location>
        <begin position="126"/>
        <end position="176"/>
    </location>
</feature>
<accession>A0ABU8XK16</accession>
<organism evidence="3 4">
    <name type="scientific">Variovorax robiniae</name>
    <dbReference type="NCBI Taxonomy" id="1836199"/>
    <lineage>
        <taxon>Bacteria</taxon>
        <taxon>Pseudomonadati</taxon>
        <taxon>Pseudomonadota</taxon>
        <taxon>Betaproteobacteria</taxon>
        <taxon>Burkholderiales</taxon>
        <taxon>Comamonadaceae</taxon>
        <taxon>Variovorax</taxon>
    </lineage>
</organism>
<name>A0ABU8XK16_9BURK</name>
<evidence type="ECO:0000259" key="2">
    <source>
        <dbReference type="Pfam" id="PF18821"/>
    </source>
</evidence>
<feature type="region of interest" description="Disordered" evidence="1">
    <location>
        <begin position="1"/>
        <end position="31"/>
    </location>
</feature>
<comment type="caution">
    <text evidence="3">The sequence shown here is derived from an EMBL/GenBank/DDBJ whole genome shotgun (WGS) entry which is preliminary data.</text>
</comment>
<dbReference type="InterPro" id="IPR040677">
    <property type="entry name" value="LPD7"/>
</dbReference>
<dbReference type="EMBL" id="JBBKZS010000044">
    <property type="protein sequence ID" value="MEJ8859929.1"/>
    <property type="molecule type" value="Genomic_DNA"/>
</dbReference>
<keyword evidence="4" id="KW-1185">Reference proteome</keyword>